<accession>A0A4P9VKY0</accession>
<feature type="domain" description="Aldehyde dehydrogenase" evidence="7">
    <location>
        <begin position="12"/>
        <end position="449"/>
    </location>
</feature>
<dbReference type="SUPFAM" id="SSF53720">
    <property type="entry name" value="ALDH-like"/>
    <property type="match status" value="1"/>
</dbReference>
<dbReference type="PROSITE" id="PS00687">
    <property type="entry name" value="ALDEHYDE_DEHYDR_GLU"/>
    <property type="match status" value="1"/>
</dbReference>
<dbReference type="GO" id="GO:0016620">
    <property type="term" value="F:oxidoreductase activity, acting on the aldehyde or oxo group of donors, NAD or NADP as acceptor"/>
    <property type="evidence" value="ECO:0007669"/>
    <property type="project" value="InterPro"/>
</dbReference>
<dbReference type="InterPro" id="IPR015590">
    <property type="entry name" value="Aldehyde_DH_dom"/>
</dbReference>
<evidence type="ECO:0000256" key="3">
    <source>
        <dbReference type="PIRNR" id="PIRNR036492"/>
    </source>
</evidence>
<reference evidence="8 9" key="1">
    <citation type="submission" date="2017-04" db="EMBL/GenBank/DDBJ databases">
        <title>Draft genome sequence of Zooshikella ganghwensis VG4 isolated from Red Sea sediments.</title>
        <authorList>
            <person name="Rehman Z."/>
            <person name="Alam I."/>
            <person name="Kamau A."/>
            <person name="Bajic V."/>
            <person name="Leiknes T."/>
        </authorList>
    </citation>
    <scope>NUCLEOTIDE SEQUENCE [LARGE SCALE GENOMIC DNA]</scope>
    <source>
        <strain evidence="8 9">VG4</strain>
    </source>
</reference>
<dbReference type="InterPro" id="IPR016163">
    <property type="entry name" value="Ald_DH_C"/>
</dbReference>
<dbReference type="PIRSF" id="PIRSF036492">
    <property type="entry name" value="ALDH"/>
    <property type="match status" value="1"/>
</dbReference>
<dbReference type="RefSeq" id="WP_094786233.1">
    <property type="nucleotide sequence ID" value="NZ_NDXW01000001.1"/>
</dbReference>
<evidence type="ECO:0000256" key="5">
    <source>
        <dbReference type="PROSITE-ProRule" id="PRU10007"/>
    </source>
</evidence>
<dbReference type="GO" id="GO:0006081">
    <property type="term" value="P:aldehyde metabolic process"/>
    <property type="evidence" value="ECO:0007669"/>
    <property type="project" value="InterPro"/>
</dbReference>
<organism evidence="8 9">
    <name type="scientific">Zooshikella ganghwensis</name>
    <dbReference type="NCBI Taxonomy" id="202772"/>
    <lineage>
        <taxon>Bacteria</taxon>
        <taxon>Pseudomonadati</taxon>
        <taxon>Pseudomonadota</taxon>
        <taxon>Gammaproteobacteria</taxon>
        <taxon>Oceanospirillales</taxon>
        <taxon>Zooshikellaceae</taxon>
        <taxon>Zooshikella</taxon>
    </lineage>
</organism>
<keyword evidence="9" id="KW-1185">Reference proteome</keyword>
<sequence>MFQYSSSTMTQDGTSLSPEQALQHARLTFQNNQVYSIKQRITEVKRVIEYIRINRESITDELTQATGKTRTDALVSEILGVLDNLHWNCANAKRILTEKKVHTPITLLGKSSRIRHEPFGVILLIAPWNYPLHISLTFAIGAFLAGNCVVIKPSEHTPMPGLLERIFAAAPLLASCIQVIYGDGKTAQQLIDAKPDKIFFTGSTVTGKKILRQASEHLIPVDVELGGKDPMIVFEDVNIQRTVAGALWGAMTNAGQSCTSVELLYLQRSIFNPFITQFKQAMEELVINTGDQGNADVGAITTNFQAEIIQEHLEDAKRKGANLFSVGQAISATSRLIPPTLVTDVSEDMLIVQEETFGPVVCAIPFDSEDEIIRLVNQSPYGLSASVWSKDLKRAQRVSHALQTGAVSINNVMLTEGNPALPFGGVKESGFGRGKGEEGLLAFTRSKAIIIDKQSSKKEPNWYPYTIKKYQLFSELIDTLFSNDWLKYIKLALVGGKLEKTSQQARGD</sequence>
<dbReference type="CDD" id="cd07099">
    <property type="entry name" value="ALDH_DDALDH"/>
    <property type="match status" value="1"/>
</dbReference>
<evidence type="ECO:0000313" key="8">
    <source>
        <dbReference type="EMBL" id="RDH42780.1"/>
    </source>
</evidence>
<protein>
    <recommendedName>
        <fullName evidence="3">Aldehyde dehydrogenase</fullName>
    </recommendedName>
</protein>
<gene>
    <name evidence="8" type="ORF">B9G39_04555</name>
</gene>
<evidence type="ECO:0000313" key="9">
    <source>
        <dbReference type="Proteomes" id="UP000257039"/>
    </source>
</evidence>
<proteinExistence type="inferred from homology"/>
<dbReference type="Gene3D" id="3.40.605.10">
    <property type="entry name" value="Aldehyde Dehydrogenase, Chain A, domain 1"/>
    <property type="match status" value="1"/>
</dbReference>
<comment type="caution">
    <text evidence="8">The sequence shown here is derived from an EMBL/GenBank/DDBJ whole genome shotgun (WGS) entry which is preliminary data.</text>
</comment>
<keyword evidence="2 3" id="KW-0560">Oxidoreductase</keyword>
<dbReference type="Proteomes" id="UP000257039">
    <property type="component" value="Unassembled WGS sequence"/>
</dbReference>
<feature type="active site" evidence="4">
    <location>
        <position position="258"/>
    </location>
</feature>
<dbReference type="PANTHER" id="PTHR11699">
    <property type="entry name" value="ALDEHYDE DEHYDROGENASE-RELATED"/>
    <property type="match status" value="1"/>
</dbReference>
<dbReference type="InterPro" id="IPR012394">
    <property type="entry name" value="Aldehyde_DH_NAD(P)"/>
</dbReference>
<evidence type="ECO:0000256" key="2">
    <source>
        <dbReference type="ARBA" id="ARBA00023002"/>
    </source>
</evidence>
<dbReference type="Pfam" id="PF00171">
    <property type="entry name" value="Aldedh"/>
    <property type="match status" value="1"/>
</dbReference>
<evidence type="ECO:0000259" key="7">
    <source>
        <dbReference type="Pfam" id="PF00171"/>
    </source>
</evidence>
<dbReference type="InterPro" id="IPR016162">
    <property type="entry name" value="Ald_DH_N"/>
</dbReference>
<evidence type="ECO:0000256" key="1">
    <source>
        <dbReference type="ARBA" id="ARBA00009986"/>
    </source>
</evidence>
<dbReference type="Gene3D" id="3.40.309.10">
    <property type="entry name" value="Aldehyde Dehydrogenase, Chain A, domain 2"/>
    <property type="match status" value="1"/>
</dbReference>
<dbReference type="InterPro" id="IPR016161">
    <property type="entry name" value="Ald_DH/histidinol_DH"/>
</dbReference>
<name>A0A4P9VKY0_9GAMM</name>
<evidence type="ECO:0000256" key="4">
    <source>
        <dbReference type="PIRSR" id="PIRSR036492-1"/>
    </source>
</evidence>
<evidence type="ECO:0000256" key="6">
    <source>
        <dbReference type="RuleBase" id="RU003345"/>
    </source>
</evidence>
<dbReference type="EMBL" id="NDXW01000001">
    <property type="protein sequence ID" value="RDH42780.1"/>
    <property type="molecule type" value="Genomic_DNA"/>
</dbReference>
<dbReference type="AlphaFoldDB" id="A0A4P9VKY0"/>
<comment type="similarity">
    <text evidence="1 3 6">Belongs to the aldehyde dehydrogenase family.</text>
</comment>
<feature type="active site" evidence="4 5">
    <location>
        <position position="224"/>
    </location>
</feature>
<dbReference type="InterPro" id="IPR029510">
    <property type="entry name" value="Ald_DH_CS_GLU"/>
</dbReference>